<accession>A0A2V2XLN0</accession>
<dbReference type="VEuPathDB" id="TriTrypDB:TcCL_NonESM11970"/>
<dbReference type="GO" id="GO:0006270">
    <property type="term" value="P:DNA replication initiation"/>
    <property type="evidence" value="ECO:0007669"/>
    <property type="project" value="TreeGrafter"/>
</dbReference>
<feature type="compositionally biased region" description="Polar residues" evidence="2">
    <location>
        <begin position="596"/>
        <end position="609"/>
    </location>
</feature>
<feature type="region of interest" description="Disordered" evidence="2">
    <location>
        <begin position="1029"/>
        <end position="1056"/>
    </location>
</feature>
<dbReference type="GO" id="GO:0033314">
    <property type="term" value="P:mitotic DNA replication checkpoint signaling"/>
    <property type="evidence" value="ECO:0007669"/>
    <property type="project" value="TreeGrafter"/>
</dbReference>
<dbReference type="VEuPathDB" id="TriTrypDB:ECC02_004661"/>
<feature type="domain" description="BRCT" evidence="3">
    <location>
        <begin position="47"/>
        <end position="95"/>
    </location>
</feature>
<dbReference type="PANTHER" id="PTHR13561">
    <property type="entry name" value="DNA REPLICATION REGULATOR DPB11-RELATED"/>
    <property type="match status" value="1"/>
</dbReference>
<dbReference type="OrthoDB" id="251770at2759"/>
<dbReference type="VEuPathDB" id="TriTrypDB:TCSYLVIO_002292"/>
<dbReference type="Proteomes" id="UP000246078">
    <property type="component" value="Unassembled WGS sequence"/>
</dbReference>
<dbReference type="InterPro" id="IPR036420">
    <property type="entry name" value="BRCT_dom_sf"/>
</dbReference>
<keyword evidence="1" id="KW-0677">Repeat</keyword>
<dbReference type="VEuPathDB" id="TriTrypDB:TcG_03116"/>
<dbReference type="VEuPathDB" id="TriTrypDB:TcCLB.503721.30"/>
<feature type="region of interest" description="Disordered" evidence="2">
    <location>
        <begin position="18"/>
        <end position="37"/>
    </location>
</feature>
<feature type="region of interest" description="Disordered" evidence="2">
    <location>
        <begin position="559"/>
        <end position="611"/>
    </location>
</feature>
<dbReference type="PANTHER" id="PTHR13561:SF20">
    <property type="entry name" value="DNA TOPOISOMERASE 2-BINDING PROTEIN 1"/>
    <property type="match status" value="1"/>
</dbReference>
<dbReference type="InterPro" id="IPR001357">
    <property type="entry name" value="BRCT_dom"/>
</dbReference>
<feature type="region of interest" description="Disordered" evidence="2">
    <location>
        <begin position="1112"/>
        <end position="1136"/>
    </location>
</feature>
<evidence type="ECO:0000256" key="1">
    <source>
        <dbReference type="ARBA" id="ARBA00022737"/>
    </source>
</evidence>
<evidence type="ECO:0000313" key="4">
    <source>
        <dbReference type="EMBL" id="PWV20943.1"/>
    </source>
</evidence>
<feature type="compositionally biased region" description="Polar residues" evidence="2">
    <location>
        <begin position="1112"/>
        <end position="1128"/>
    </location>
</feature>
<name>A0A2V2XLN0_TRYCR</name>
<dbReference type="VEuPathDB" id="TriTrypDB:TcG_03115"/>
<dbReference type="PROSITE" id="PS50172">
    <property type="entry name" value="BRCT"/>
    <property type="match status" value="1"/>
</dbReference>
<feature type="region of interest" description="Disordered" evidence="2">
    <location>
        <begin position="843"/>
        <end position="863"/>
    </location>
</feature>
<dbReference type="SUPFAM" id="SSF52113">
    <property type="entry name" value="BRCT domain"/>
    <property type="match status" value="1"/>
</dbReference>
<evidence type="ECO:0000256" key="2">
    <source>
        <dbReference type="SAM" id="MobiDB-lite"/>
    </source>
</evidence>
<evidence type="ECO:0000313" key="5">
    <source>
        <dbReference type="Proteomes" id="UP000246078"/>
    </source>
</evidence>
<dbReference type="Gene3D" id="3.40.50.10190">
    <property type="entry name" value="BRCT domain"/>
    <property type="match status" value="2"/>
</dbReference>
<reference evidence="4 5" key="1">
    <citation type="journal article" date="2018" name="Microb. Genom.">
        <title>Expanding an expanded genome: long-read sequencing of Trypanosoma cruzi.</title>
        <authorList>
            <person name="Berna L."/>
            <person name="Rodriguez M."/>
            <person name="Chiribao M.L."/>
            <person name="Parodi-Talice A."/>
            <person name="Pita S."/>
            <person name="Rijo G."/>
            <person name="Alvarez-Valin F."/>
            <person name="Robello C."/>
        </authorList>
    </citation>
    <scope>NUCLEOTIDE SEQUENCE [LARGE SCALE GENOMIC DNA]</scope>
    <source>
        <strain evidence="4 5">TCC</strain>
    </source>
</reference>
<comment type="caution">
    <text evidence="4">The sequence shown here is derived from an EMBL/GenBank/DDBJ whole genome shotgun (WGS) entry which is preliminary data.</text>
</comment>
<protein>
    <recommendedName>
        <fullName evidence="3">BRCT domain-containing protein</fullName>
    </recommendedName>
</protein>
<dbReference type="EMBL" id="PRFC01000004">
    <property type="protein sequence ID" value="PWV20943.1"/>
    <property type="molecule type" value="Genomic_DNA"/>
</dbReference>
<proteinExistence type="predicted"/>
<dbReference type="Pfam" id="PF12738">
    <property type="entry name" value="PTCB-BRCT"/>
    <property type="match status" value="1"/>
</dbReference>
<feature type="compositionally biased region" description="Basic and acidic residues" evidence="2">
    <location>
        <begin position="26"/>
        <end position="37"/>
    </location>
</feature>
<dbReference type="GO" id="GO:0007095">
    <property type="term" value="P:mitotic G2 DNA damage checkpoint signaling"/>
    <property type="evidence" value="ECO:0007669"/>
    <property type="project" value="TreeGrafter"/>
</dbReference>
<dbReference type="VEuPathDB" id="TriTrypDB:C4B63_8g60"/>
<dbReference type="VEuPathDB" id="TriTrypDB:C3747_4g58"/>
<dbReference type="VEuPathDB" id="TriTrypDB:TCDM_01249"/>
<dbReference type="VEuPathDB" id="TriTrypDB:BCY84_13453"/>
<dbReference type="VEuPathDB" id="TriTrypDB:TCDM_01250"/>
<gene>
    <name evidence="4" type="ORF">C3747_4g58</name>
</gene>
<feature type="region of interest" description="Disordered" evidence="2">
    <location>
        <begin position="163"/>
        <end position="186"/>
    </location>
</feature>
<evidence type="ECO:0000259" key="3">
    <source>
        <dbReference type="PROSITE" id="PS50172"/>
    </source>
</evidence>
<dbReference type="VEuPathDB" id="TriTrypDB:TcBrA4_0106230"/>
<dbReference type="VEuPathDB" id="TriTrypDB:TcCLB.506135.20"/>
<dbReference type="VEuPathDB" id="TriTrypDB:TcCL_NonESM11815"/>
<dbReference type="VEuPathDB" id="TriTrypDB:C4B63_8g59"/>
<organism evidence="4 5">
    <name type="scientific">Trypanosoma cruzi</name>
    <dbReference type="NCBI Taxonomy" id="5693"/>
    <lineage>
        <taxon>Eukaryota</taxon>
        <taxon>Discoba</taxon>
        <taxon>Euglenozoa</taxon>
        <taxon>Kinetoplastea</taxon>
        <taxon>Metakinetoplastina</taxon>
        <taxon>Trypanosomatida</taxon>
        <taxon>Trypanosomatidae</taxon>
        <taxon>Trypanosoma</taxon>
        <taxon>Schizotrypanum</taxon>
    </lineage>
</organism>
<dbReference type="VEuPathDB" id="TriTrypDB:Tc_MARK_1013"/>
<sequence>MALAGRYVCFSGFCDDEENEDDNDDNSARTTKEGKEGGAKAWSLQAMRMLCESLGAVVQADITRRTSVLVARQGLTRKRLVAEQHGIPVVSPRWLESHGRLSFADAKVPSLFGYTFCSTQMTAEEEKALSTIIEQNGGVFDRTLTACTSMLFVPPGWMKRWRQQQQQRMRGRPSTGPHGDGPPPVLPEKIRFAWATEIPVVEYPRFLAMAALSSSNGVNMKCDSVAARADFDTIARLCALPISVAGGLVLHTQRNDGSTEGGAAKAVEEAEEDLVKGQSDFSHLEKRPREIGEMNAPYDGDGGPRSKRVRIIQGNDESTIQVPDALQNDGHHGERKTIENEEKSIQTKHEEKVLGPSCVRKDEPLGLISGDAAVPVPPSCPRRCTVRSSSVEASRSDDAFFSNTIFTSGHPFVQVTLLGCTTRESVDCVHMILHCRFMRTPVVTPWTDVVVVGSAFIQEYLGDVSAVDEKKGPPRPLLQHLHHERGQLLARLRDHLALNYGIPIERVVGVEWLHSCYQRMMFQHTPGAMENSHIPFFPASLPLREMPPTEKYHLRIPSTVSNFEAPPPPPDGQQGNEPVAPPSSRLRKRKALHALQEQSRSAYNPTSNAKDVPEAVNTVQQQYEAEIRLADHRVKNLLALLDNAAETIDGGLTPLFSSLFCFVEKEFSRIDLAVVRALIKHGKGAWLKKSKDDWVRLLTQIGTNAASDENQLVETELIGFVRRYSVLRKRLYLMQTEDGEAEEAPLRVSTAMDGNHGRKQSSSDVTTHHPTFALYVVPHGDQRPAECLLKSEIRRGTMPQRHPLRYLPAVTQDYILCCLAAGHMLHPGSCFLFSSPLPTEAERLARRRRRSESGKPLSVSPWLGPRRHEKAPLTGISIFFLCAMKDEVSAAATALRRVMVSCLTAAVCELGGHSTVVLLPETVTHVVVIDIASVLESELLPEATVYGYSPWFKTEETEEREREELLLRGSEWPHALQDQLPEDLVEHVVKGRVSLVGVEWLHASLAWGVFLDEASFTLTVAQQQQQQQQMSQQQRYEGRSVVAGSAATPPLSPSRRAASADITLLPFESSTRTNTITGMALSPQAGAGYQFDFSTPTATPIRLRPQKDLLNESSASVPRQSCPRSTLRTPRRQRVSVPRTISPAVVLVGESMHTEERDPSEEADTEERCVAATPPQKLEFPTVEKHACTPIRGTAILGTEDDVTSNGSNDDVVAVAGSRMRPGYLHGEGKNVPLAVAMPQQWDPEASSNSCAGPHHSTTPPPVLVPNDLGDSLSSRFSHASAALRVHIVHDMPDRERLIASCVRLSEAAVNGSTFFNSEGSNSSPNGVCDVPGNFRQQHLPRQKNTAAVFTHLQLVGPSVRDADVLVTHQLTQRESVLAAIAAGLWVVTPKALQDCESRQCFLPLRDLSVYEWCPELLAPGSPRSSLQLAQQCKSRRQQRQATGTRLFDGNWFVLVFPNTAVGLARARSMRTVLEAGGGVVTWATCFLADQEAEPAGIVGDKLSSQEDAKMPLTRRSVTPMAEPTSVSSPAALLEFVLSRIRGQEEEFSNGEFDKHDDMTKPHPKPAKELILLLDGFLQKNTARSWLREIVEVFSHAQASFTEAKKKAFARRQRKQGENRTQCPAWESTRAGNEVKGSDVRGNGLTMWPVTRSLPRPALFPVLGPPLRVDTRDSENNVECGMPFVEVVRVFSSDWVTLVIQKRRKAPLCVVEVPS</sequence>